<gene>
    <name evidence="1" type="ORF">VNO78_00679</name>
</gene>
<keyword evidence="2" id="KW-1185">Reference proteome</keyword>
<sequence length="93" mass="10804">MMIMSVPFNQNHKIIQKRNKQSWLVSSVVDIMVKALRDTGGKIILKLLMFDRCYYFPFSVKLKAKDGATYPHISSVVDGERLEKEEMPFSQCF</sequence>
<comment type="caution">
    <text evidence="1">The sequence shown here is derived from an EMBL/GenBank/DDBJ whole genome shotgun (WGS) entry which is preliminary data.</text>
</comment>
<protein>
    <submittedName>
        <fullName evidence="1">Uncharacterized protein</fullName>
    </submittedName>
</protein>
<dbReference type="EMBL" id="JAYMYS010000001">
    <property type="protein sequence ID" value="KAK7410138.1"/>
    <property type="molecule type" value="Genomic_DNA"/>
</dbReference>
<evidence type="ECO:0000313" key="1">
    <source>
        <dbReference type="EMBL" id="KAK7410138.1"/>
    </source>
</evidence>
<dbReference type="AlphaFoldDB" id="A0AAN9SYC8"/>
<accession>A0AAN9SYC8</accession>
<organism evidence="1 2">
    <name type="scientific">Psophocarpus tetragonolobus</name>
    <name type="common">Winged bean</name>
    <name type="synonym">Dolichos tetragonolobus</name>
    <dbReference type="NCBI Taxonomy" id="3891"/>
    <lineage>
        <taxon>Eukaryota</taxon>
        <taxon>Viridiplantae</taxon>
        <taxon>Streptophyta</taxon>
        <taxon>Embryophyta</taxon>
        <taxon>Tracheophyta</taxon>
        <taxon>Spermatophyta</taxon>
        <taxon>Magnoliopsida</taxon>
        <taxon>eudicotyledons</taxon>
        <taxon>Gunneridae</taxon>
        <taxon>Pentapetalae</taxon>
        <taxon>rosids</taxon>
        <taxon>fabids</taxon>
        <taxon>Fabales</taxon>
        <taxon>Fabaceae</taxon>
        <taxon>Papilionoideae</taxon>
        <taxon>50 kb inversion clade</taxon>
        <taxon>NPAAA clade</taxon>
        <taxon>indigoferoid/millettioid clade</taxon>
        <taxon>Phaseoleae</taxon>
        <taxon>Psophocarpus</taxon>
    </lineage>
</organism>
<dbReference type="Proteomes" id="UP001386955">
    <property type="component" value="Unassembled WGS sequence"/>
</dbReference>
<proteinExistence type="predicted"/>
<evidence type="ECO:0000313" key="2">
    <source>
        <dbReference type="Proteomes" id="UP001386955"/>
    </source>
</evidence>
<reference evidence="1 2" key="1">
    <citation type="submission" date="2024-01" db="EMBL/GenBank/DDBJ databases">
        <title>The genomes of 5 underutilized Papilionoideae crops provide insights into root nodulation and disease resistanc.</title>
        <authorList>
            <person name="Jiang F."/>
        </authorList>
    </citation>
    <scope>NUCLEOTIDE SEQUENCE [LARGE SCALE GENOMIC DNA]</scope>
    <source>
        <strain evidence="1">DUOXIRENSHENG_FW03</strain>
        <tissue evidence="1">Leaves</tissue>
    </source>
</reference>
<name>A0AAN9SYC8_PSOTE</name>